<name>A0A6P2BUQ8_9ACTN</name>
<protein>
    <recommendedName>
        <fullName evidence="1">SHOCT domain-containing protein</fullName>
    </recommendedName>
</protein>
<proteinExistence type="predicted"/>
<dbReference type="InterPro" id="IPR018649">
    <property type="entry name" value="SHOCT"/>
</dbReference>
<dbReference type="Pfam" id="PF09851">
    <property type="entry name" value="SHOCT"/>
    <property type="match status" value="1"/>
</dbReference>
<feature type="domain" description="SHOCT" evidence="1">
    <location>
        <begin position="1"/>
        <end position="25"/>
    </location>
</feature>
<gene>
    <name evidence="2" type="ORF">EAS64_31335</name>
</gene>
<dbReference type="Proteomes" id="UP000460272">
    <property type="component" value="Unassembled WGS sequence"/>
</dbReference>
<accession>A0A6P2BUQ8</accession>
<evidence type="ECO:0000313" key="3">
    <source>
        <dbReference type="Proteomes" id="UP000460272"/>
    </source>
</evidence>
<comment type="caution">
    <text evidence="2">The sequence shown here is derived from an EMBL/GenBank/DDBJ whole genome shotgun (WGS) entry which is preliminary data.</text>
</comment>
<dbReference type="AlphaFoldDB" id="A0A6P2BUQ8"/>
<evidence type="ECO:0000313" key="2">
    <source>
        <dbReference type="EMBL" id="TVZ02081.1"/>
    </source>
</evidence>
<dbReference type="EMBL" id="RPFW01000006">
    <property type="protein sequence ID" value="TVZ02081.1"/>
    <property type="molecule type" value="Genomic_DNA"/>
</dbReference>
<dbReference type="RefSeq" id="WP_145859133.1">
    <property type="nucleotide sequence ID" value="NZ_RPFW01000006.1"/>
</dbReference>
<sequence length="29" mass="3480">MQELNSLRAMEAITEDEYAEKRRRIIAEI</sequence>
<keyword evidence="3" id="KW-1185">Reference proteome</keyword>
<organism evidence="2 3">
    <name type="scientific">Trebonia kvetii</name>
    <dbReference type="NCBI Taxonomy" id="2480626"/>
    <lineage>
        <taxon>Bacteria</taxon>
        <taxon>Bacillati</taxon>
        <taxon>Actinomycetota</taxon>
        <taxon>Actinomycetes</taxon>
        <taxon>Streptosporangiales</taxon>
        <taxon>Treboniaceae</taxon>
        <taxon>Trebonia</taxon>
    </lineage>
</organism>
<reference evidence="2 3" key="1">
    <citation type="submission" date="2018-11" db="EMBL/GenBank/DDBJ databases">
        <title>Trebonia kvetii gen.nov., sp.nov., a novel acidophilic actinobacterium, and proposal of the new actinobacterial family Treboniaceae fam. nov.</title>
        <authorList>
            <person name="Rapoport D."/>
            <person name="Sagova-Mareckova M."/>
            <person name="Sedlacek I."/>
            <person name="Provaznik J."/>
            <person name="Kralova S."/>
            <person name="Pavlinic D."/>
            <person name="Benes V."/>
            <person name="Kopecky J."/>
        </authorList>
    </citation>
    <scope>NUCLEOTIDE SEQUENCE [LARGE SCALE GENOMIC DNA]</scope>
    <source>
        <strain evidence="2 3">15Tr583</strain>
    </source>
</reference>
<evidence type="ECO:0000259" key="1">
    <source>
        <dbReference type="Pfam" id="PF09851"/>
    </source>
</evidence>